<proteinExistence type="predicted"/>
<dbReference type="Proteomes" id="UP000241206">
    <property type="component" value="Unassembled WGS sequence"/>
</dbReference>
<dbReference type="EMBL" id="PHHF01000056">
    <property type="protein sequence ID" value="PTD19177.1"/>
    <property type="molecule type" value="Genomic_DNA"/>
</dbReference>
<name>A0A2T4HTT1_9SPHN</name>
<reference evidence="1 2" key="1">
    <citation type="submission" date="2017-11" db="EMBL/GenBank/DDBJ databases">
        <title>Sphingomonas oleivorans sp. nov., isolated from oil-contaminated soil.</title>
        <authorList>
            <person name="Wang L."/>
            <person name="Chen L."/>
        </authorList>
    </citation>
    <scope>NUCLEOTIDE SEQUENCE [LARGE SCALE GENOMIC DNA]</scope>
    <source>
        <strain evidence="1 2">K101</strain>
    </source>
</reference>
<dbReference type="AlphaFoldDB" id="A0A2T4HTT1"/>
<sequence length="101" mass="11640">MAIYFKAKIHWWDKGASKATLSNPVDSSVIVGACVELINRRSDEQWLIIYHKDAFESRYEGGLSIIDDMKQRRLSRAGTHNHHVMAAARWMLPRKTSARRS</sequence>
<gene>
    <name evidence="1" type="ORF">CV103_13825</name>
</gene>
<organism evidence="1 2">
    <name type="scientific">Edaphosphingomonas fennica</name>
    <dbReference type="NCBI Taxonomy" id="114404"/>
    <lineage>
        <taxon>Bacteria</taxon>
        <taxon>Pseudomonadati</taxon>
        <taxon>Pseudomonadota</taxon>
        <taxon>Alphaproteobacteria</taxon>
        <taxon>Sphingomonadales</taxon>
        <taxon>Rhizorhabdaceae</taxon>
        <taxon>Edaphosphingomonas</taxon>
    </lineage>
</organism>
<protein>
    <submittedName>
        <fullName evidence="1">Uncharacterized protein</fullName>
    </submittedName>
</protein>
<feature type="non-terminal residue" evidence="1">
    <location>
        <position position="101"/>
    </location>
</feature>
<accession>A0A2T4HTT1</accession>
<evidence type="ECO:0000313" key="2">
    <source>
        <dbReference type="Proteomes" id="UP000241206"/>
    </source>
</evidence>
<keyword evidence="2" id="KW-1185">Reference proteome</keyword>
<evidence type="ECO:0000313" key="1">
    <source>
        <dbReference type="EMBL" id="PTD19177.1"/>
    </source>
</evidence>
<comment type="caution">
    <text evidence="1">The sequence shown here is derived from an EMBL/GenBank/DDBJ whole genome shotgun (WGS) entry which is preliminary data.</text>
</comment>